<evidence type="ECO:0000313" key="2">
    <source>
        <dbReference type="EMBL" id="QJA95755.1"/>
    </source>
</evidence>
<dbReference type="AlphaFoldDB" id="A0A6M3JI19"/>
<name>A0A6M3JI19_9ZZZZ</name>
<gene>
    <name evidence="1" type="ORF">MM415A05916_0004</name>
    <name evidence="2" type="ORF">MM415B05189_0007</name>
</gene>
<sequence length="117" mass="13472">MCKGIFQKMIDLDPNSNCVFTAIGVLKTEDEVKQFYKEYIEALKIKNDTNLSAKELAAKNVGYICSYFSDEAMRLWYETLNIEHPIFGKTYPTPEEAFKKGQEMGEQLKKTNKKKGN</sequence>
<protein>
    <submittedName>
        <fullName evidence="1">Uncharacterized protein</fullName>
    </submittedName>
</protein>
<organism evidence="1">
    <name type="scientific">viral metagenome</name>
    <dbReference type="NCBI Taxonomy" id="1070528"/>
    <lineage>
        <taxon>unclassified sequences</taxon>
        <taxon>metagenomes</taxon>
        <taxon>organismal metagenomes</taxon>
    </lineage>
</organism>
<accession>A0A6M3JI19</accession>
<dbReference type="EMBL" id="MT143341">
    <property type="protein sequence ID" value="QJA95755.1"/>
    <property type="molecule type" value="Genomic_DNA"/>
</dbReference>
<reference evidence="1" key="1">
    <citation type="submission" date="2020-03" db="EMBL/GenBank/DDBJ databases">
        <title>The deep terrestrial virosphere.</title>
        <authorList>
            <person name="Holmfeldt K."/>
            <person name="Nilsson E."/>
            <person name="Simone D."/>
            <person name="Lopez-Fernandez M."/>
            <person name="Wu X."/>
            <person name="de Brujin I."/>
            <person name="Lundin D."/>
            <person name="Andersson A."/>
            <person name="Bertilsson S."/>
            <person name="Dopson M."/>
        </authorList>
    </citation>
    <scope>NUCLEOTIDE SEQUENCE</scope>
    <source>
        <strain evidence="1">MM415A05916</strain>
        <strain evidence="2">MM415B05189</strain>
    </source>
</reference>
<proteinExistence type="predicted"/>
<evidence type="ECO:0000313" key="1">
    <source>
        <dbReference type="EMBL" id="QJA68691.1"/>
    </source>
</evidence>
<dbReference type="EMBL" id="MT141640">
    <property type="protein sequence ID" value="QJA68691.1"/>
    <property type="molecule type" value="Genomic_DNA"/>
</dbReference>